<dbReference type="AlphaFoldDB" id="A0A857J192"/>
<dbReference type="Gene3D" id="1.10.10.60">
    <property type="entry name" value="Homeodomain-like"/>
    <property type="match status" value="2"/>
</dbReference>
<dbReference type="InterPro" id="IPR014710">
    <property type="entry name" value="RmlC-like_jellyroll"/>
</dbReference>
<organism evidence="7 8">
    <name type="scientific">Xylophilus rhododendri</name>
    <dbReference type="NCBI Taxonomy" id="2697032"/>
    <lineage>
        <taxon>Bacteria</taxon>
        <taxon>Pseudomonadati</taxon>
        <taxon>Pseudomonadota</taxon>
        <taxon>Betaproteobacteria</taxon>
        <taxon>Burkholderiales</taxon>
        <taxon>Xylophilus</taxon>
    </lineage>
</organism>
<reference evidence="7 8" key="1">
    <citation type="submission" date="2020-01" db="EMBL/GenBank/DDBJ databases">
        <title>Genome sequencing of strain KACC 21265.</title>
        <authorList>
            <person name="Heo J."/>
            <person name="Kim S.-J."/>
            <person name="Kim J.-S."/>
            <person name="Hong S.-B."/>
            <person name="Kwon S.-W."/>
        </authorList>
    </citation>
    <scope>NUCLEOTIDE SEQUENCE [LARGE SCALE GENOMIC DNA]</scope>
    <source>
        <strain evidence="7 8">KACC 21265</strain>
    </source>
</reference>
<dbReference type="InterPro" id="IPR018060">
    <property type="entry name" value="HTH_AraC"/>
</dbReference>
<dbReference type="PRINTS" id="PR00032">
    <property type="entry name" value="HTHARAC"/>
</dbReference>
<evidence type="ECO:0000259" key="6">
    <source>
        <dbReference type="PROSITE" id="PS01124"/>
    </source>
</evidence>
<dbReference type="InterPro" id="IPR011051">
    <property type="entry name" value="RmlC_Cupin_sf"/>
</dbReference>
<keyword evidence="3" id="KW-0238">DNA-binding</keyword>
<dbReference type="EMBL" id="CP047650">
    <property type="protein sequence ID" value="QHI97674.1"/>
    <property type="molecule type" value="Genomic_DNA"/>
</dbReference>
<dbReference type="GO" id="GO:0043565">
    <property type="term" value="F:sequence-specific DNA binding"/>
    <property type="evidence" value="ECO:0007669"/>
    <property type="project" value="InterPro"/>
</dbReference>
<keyword evidence="2" id="KW-0805">Transcription regulation</keyword>
<dbReference type="SUPFAM" id="SSF46689">
    <property type="entry name" value="Homeodomain-like"/>
    <property type="match status" value="1"/>
</dbReference>
<dbReference type="InterPro" id="IPR018062">
    <property type="entry name" value="HTH_AraC-typ_CS"/>
</dbReference>
<evidence type="ECO:0000256" key="3">
    <source>
        <dbReference type="ARBA" id="ARBA00023125"/>
    </source>
</evidence>
<dbReference type="Gene3D" id="2.60.120.10">
    <property type="entry name" value="Jelly Rolls"/>
    <property type="match status" value="1"/>
</dbReference>
<dbReference type="FunFam" id="1.10.10.60:FF:000132">
    <property type="entry name" value="AraC family transcriptional regulator"/>
    <property type="match status" value="1"/>
</dbReference>
<dbReference type="Pfam" id="PF12833">
    <property type="entry name" value="HTH_18"/>
    <property type="match status" value="1"/>
</dbReference>
<evidence type="ECO:0000256" key="1">
    <source>
        <dbReference type="ARBA" id="ARBA00022491"/>
    </source>
</evidence>
<feature type="domain" description="HTH araC/xylS-type" evidence="6">
    <location>
        <begin position="166"/>
        <end position="263"/>
    </location>
</feature>
<name>A0A857J192_9BURK</name>
<keyword evidence="5" id="KW-0804">Transcription</keyword>
<dbReference type="SMART" id="SM00342">
    <property type="entry name" value="HTH_ARAC"/>
    <property type="match status" value="1"/>
</dbReference>
<dbReference type="PROSITE" id="PS01124">
    <property type="entry name" value="HTH_ARAC_FAMILY_2"/>
    <property type="match status" value="1"/>
</dbReference>
<dbReference type="KEGG" id="xyk:GT347_06520"/>
<dbReference type="InterPro" id="IPR003313">
    <property type="entry name" value="AraC-bd"/>
</dbReference>
<sequence>MTADRAPKALNQALQEIDAQRAPISCRATDYPAGWFIEPHAHAKHQLIYAVRGVMVVQADAGRWVVPPTRAIWMLAGTTHEIRCIGEVHMRSLLVAPRAAPRLLDQTQAVGISSLLRELIRAAMDVPQPYAPATRDGRVMRLILDELRALPVLPLHLQMPTNPRLLRICEPLQRRLDDPSTMADWARHLAVDVKTIQRLFLKETGMTFGQWRQQARLLRALELLATGEKVIDVALALGYESPSAFTSMFRKQFDQTPSQFFGAAVPPPGPADRGG</sequence>
<proteinExistence type="predicted"/>
<keyword evidence="8" id="KW-1185">Reference proteome</keyword>
<dbReference type="Pfam" id="PF02311">
    <property type="entry name" value="AraC_binding"/>
    <property type="match status" value="1"/>
</dbReference>
<keyword evidence="4" id="KW-0010">Activator</keyword>
<evidence type="ECO:0000256" key="5">
    <source>
        <dbReference type="ARBA" id="ARBA00023163"/>
    </source>
</evidence>
<evidence type="ECO:0000313" key="8">
    <source>
        <dbReference type="Proteomes" id="UP000464787"/>
    </source>
</evidence>
<dbReference type="InterPro" id="IPR009057">
    <property type="entry name" value="Homeodomain-like_sf"/>
</dbReference>
<dbReference type="SUPFAM" id="SSF51182">
    <property type="entry name" value="RmlC-like cupins"/>
    <property type="match status" value="1"/>
</dbReference>
<dbReference type="RefSeq" id="WP_160551192.1">
    <property type="nucleotide sequence ID" value="NZ_CP047650.1"/>
</dbReference>
<gene>
    <name evidence="7" type="ORF">GT347_06520</name>
</gene>
<dbReference type="GO" id="GO:0003700">
    <property type="term" value="F:DNA-binding transcription factor activity"/>
    <property type="evidence" value="ECO:0007669"/>
    <property type="project" value="InterPro"/>
</dbReference>
<evidence type="ECO:0000313" key="7">
    <source>
        <dbReference type="EMBL" id="QHI97674.1"/>
    </source>
</evidence>
<accession>A0A857J192</accession>
<protein>
    <submittedName>
        <fullName evidence="7">Helix-turn-helix domain-containing protein</fullName>
    </submittedName>
</protein>
<dbReference type="Proteomes" id="UP000464787">
    <property type="component" value="Chromosome"/>
</dbReference>
<dbReference type="PANTHER" id="PTHR11019">
    <property type="entry name" value="HTH-TYPE TRANSCRIPTIONAL REGULATOR NIMR"/>
    <property type="match status" value="1"/>
</dbReference>
<dbReference type="CDD" id="cd06124">
    <property type="entry name" value="cupin_NimR-like_N"/>
    <property type="match status" value="1"/>
</dbReference>
<keyword evidence="1" id="KW-0678">Repressor</keyword>
<evidence type="ECO:0000256" key="4">
    <source>
        <dbReference type="ARBA" id="ARBA00023159"/>
    </source>
</evidence>
<evidence type="ECO:0000256" key="2">
    <source>
        <dbReference type="ARBA" id="ARBA00023015"/>
    </source>
</evidence>
<dbReference type="InterPro" id="IPR020449">
    <property type="entry name" value="Tscrpt_reg_AraC-type_HTH"/>
</dbReference>
<dbReference type="PROSITE" id="PS00041">
    <property type="entry name" value="HTH_ARAC_FAMILY_1"/>
    <property type="match status" value="1"/>
</dbReference>
<dbReference type="PANTHER" id="PTHR11019:SF159">
    <property type="entry name" value="TRANSCRIPTIONAL REGULATOR-RELATED"/>
    <property type="match status" value="1"/>
</dbReference>